<dbReference type="InterPro" id="IPR050879">
    <property type="entry name" value="Acyltransferase_3"/>
</dbReference>
<dbReference type="AlphaFoldDB" id="A0A0C3HHF4"/>
<dbReference type="STRING" id="913774.A0A0C3HHF4"/>
<organism evidence="3 4">
    <name type="scientific">Oidiodendron maius (strain Zn)</name>
    <dbReference type="NCBI Taxonomy" id="913774"/>
    <lineage>
        <taxon>Eukaryota</taxon>
        <taxon>Fungi</taxon>
        <taxon>Dikarya</taxon>
        <taxon>Ascomycota</taxon>
        <taxon>Pezizomycotina</taxon>
        <taxon>Leotiomycetes</taxon>
        <taxon>Leotiomycetes incertae sedis</taxon>
        <taxon>Myxotrichaceae</taxon>
        <taxon>Oidiodendron</taxon>
    </lineage>
</organism>
<dbReference type="PANTHER" id="PTHR23028:SF134">
    <property type="entry name" value="PUTATIVE (AFU_ORTHOLOGUE AFUA_4G08520)-RELATED"/>
    <property type="match status" value="1"/>
</dbReference>
<dbReference type="InterPro" id="IPR002656">
    <property type="entry name" value="Acyl_transf_3_dom"/>
</dbReference>
<accession>A0A0C3HHF4</accession>
<dbReference type="EMBL" id="KN832874">
    <property type="protein sequence ID" value="KIN02550.1"/>
    <property type="molecule type" value="Genomic_DNA"/>
</dbReference>
<feature type="transmembrane region" description="Helical" evidence="1">
    <location>
        <begin position="99"/>
        <end position="123"/>
    </location>
</feature>
<reference evidence="4" key="2">
    <citation type="submission" date="2015-01" db="EMBL/GenBank/DDBJ databases">
        <title>Evolutionary Origins and Diversification of the Mycorrhizal Mutualists.</title>
        <authorList>
            <consortium name="DOE Joint Genome Institute"/>
            <consortium name="Mycorrhizal Genomics Consortium"/>
            <person name="Kohler A."/>
            <person name="Kuo A."/>
            <person name="Nagy L.G."/>
            <person name="Floudas D."/>
            <person name="Copeland A."/>
            <person name="Barry K.W."/>
            <person name="Cichocki N."/>
            <person name="Veneault-Fourrey C."/>
            <person name="LaButti K."/>
            <person name="Lindquist E.A."/>
            <person name="Lipzen A."/>
            <person name="Lundell T."/>
            <person name="Morin E."/>
            <person name="Murat C."/>
            <person name="Riley R."/>
            <person name="Ohm R."/>
            <person name="Sun H."/>
            <person name="Tunlid A."/>
            <person name="Henrissat B."/>
            <person name="Grigoriev I.V."/>
            <person name="Hibbett D.S."/>
            <person name="Martin F."/>
        </authorList>
    </citation>
    <scope>NUCLEOTIDE SEQUENCE [LARGE SCALE GENOMIC DNA]</scope>
    <source>
        <strain evidence="4">Zn</strain>
    </source>
</reference>
<feature type="transmembrane region" description="Helical" evidence="1">
    <location>
        <begin position="52"/>
        <end position="78"/>
    </location>
</feature>
<sequence length="456" mass="52381">MGRTKWLDGLRGIAAAIVAFDHLFMSDVWHPFVSFWTDPPEGNRHLVQLPPIRILFSAHGMVTLFMVISGYAISINLLKDKNSPQFLPRVSSAIVRRVFRIYLPVLVTASLAQLLFFFDLFHWKFDEVFLADLPQPWTAPWAHINYIFNFMADSMNIIAFQYRGSLNGQLWTMPIEFRGSNVVYLLIIGLSAWRTRSRLYMLPIIAAFFLWYGNWDIFGFIWGLWLAERATAASLASSENLNAEFAMAEYEDRANPLSILPPSIGLCLGKHRYSGLKLRKCITLSRIGIPLTFVMGYYLLCLGYDGHLPPGYQFLSVFQPARWKDEWDIYNMCWKSIGSAMLVYAIGELPYLQRPLDTRLVQYLGKISFALYLLHETVYQLWRNPLRNIVYLLLSGKEYGSSGEAWVADPFSFHVAWWTTGVLLGAVAVCAAHYYTIYVDNPCVAFAKRVDRWFSS</sequence>
<evidence type="ECO:0000256" key="1">
    <source>
        <dbReference type="SAM" id="Phobius"/>
    </source>
</evidence>
<gene>
    <name evidence="3" type="ORF">OIDMADRAFT_195082</name>
</gene>
<dbReference type="OrthoDB" id="5819582at2759"/>
<dbReference type="InParanoid" id="A0A0C3HHF4"/>
<dbReference type="PANTHER" id="PTHR23028">
    <property type="entry name" value="ACETYLTRANSFERASE"/>
    <property type="match status" value="1"/>
</dbReference>
<protein>
    <recommendedName>
        <fullName evidence="2">Acyltransferase 3 domain-containing protein</fullName>
    </recommendedName>
</protein>
<dbReference type="Pfam" id="PF01757">
    <property type="entry name" value="Acyl_transf_3"/>
    <property type="match status" value="1"/>
</dbReference>
<dbReference type="HOGENOM" id="CLU_005679_13_0_1"/>
<dbReference type="GO" id="GO:0016747">
    <property type="term" value="F:acyltransferase activity, transferring groups other than amino-acyl groups"/>
    <property type="evidence" value="ECO:0007669"/>
    <property type="project" value="InterPro"/>
</dbReference>
<evidence type="ECO:0000259" key="2">
    <source>
        <dbReference type="Pfam" id="PF01757"/>
    </source>
</evidence>
<keyword evidence="1" id="KW-1133">Transmembrane helix</keyword>
<feature type="transmembrane region" description="Helical" evidence="1">
    <location>
        <begin position="12"/>
        <end position="32"/>
    </location>
</feature>
<feature type="transmembrane region" description="Helical" evidence="1">
    <location>
        <begin position="175"/>
        <end position="193"/>
    </location>
</feature>
<feature type="transmembrane region" description="Helical" evidence="1">
    <location>
        <begin position="143"/>
        <end position="163"/>
    </location>
</feature>
<feature type="transmembrane region" description="Helical" evidence="1">
    <location>
        <begin position="199"/>
        <end position="225"/>
    </location>
</feature>
<evidence type="ECO:0000313" key="4">
    <source>
        <dbReference type="Proteomes" id="UP000054321"/>
    </source>
</evidence>
<feature type="domain" description="Acyltransferase 3" evidence="2">
    <location>
        <begin position="5"/>
        <end position="434"/>
    </location>
</feature>
<keyword evidence="1" id="KW-0472">Membrane</keyword>
<proteinExistence type="predicted"/>
<evidence type="ECO:0000313" key="3">
    <source>
        <dbReference type="EMBL" id="KIN02550.1"/>
    </source>
</evidence>
<keyword evidence="1" id="KW-0812">Transmembrane</keyword>
<reference evidence="3 4" key="1">
    <citation type="submission" date="2014-04" db="EMBL/GenBank/DDBJ databases">
        <authorList>
            <consortium name="DOE Joint Genome Institute"/>
            <person name="Kuo A."/>
            <person name="Martino E."/>
            <person name="Perotto S."/>
            <person name="Kohler A."/>
            <person name="Nagy L.G."/>
            <person name="Floudas D."/>
            <person name="Copeland A."/>
            <person name="Barry K.W."/>
            <person name="Cichocki N."/>
            <person name="Veneault-Fourrey C."/>
            <person name="LaButti K."/>
            <person name="Lindquist E.A."/>
            <person name="Lipzen A."/>
            <person name="Lundell T."/>
            <person name="Morin E."/>
            <person name="Murat C."/>
            <person name="Sun H."/>
            <person name="Tunlid A."/>
            <person name="Henrissat B."/>
            <person name="Grigoriev I.V."/>
            <person name="Hibbett D.S."/>
            <person name="Martin F."/>
            <person name="Nordberg H.P."/>
            <person name="Cantor M.N."/>
            <person name="Hua S.X."/>
        </authorList>
    </citation>
    <scope>NUCLEOTIDE SEQUENCE [LARGE SCALE GENOMIC DNA]</scope>
    <source>
        <strain evidence="3 4">Zn</strain>
    </source>
</reference>
<dbReference type="Proteomes" id="UP000054321">
    <property type="component" value="Unassembled WGS sequence"/>
</dbReference>
<feature type="transmembrane region" description="Helical" evidence="1">
    <location>
        <begin position="415"/>
        <end position="439"/>
    </location>
</feature>
<keyword evidence="4" id="KW-1185">Reference proteome</keyword>
<feature type="transmembrane region" description="Helical" evidence="1">
    <location>
        <begin position="281"/>
        <end position="300"/>
    </location>
</feature>
<name>A0A0C3HHF4_OIDMZ</name>